<dbReference type="EMBL" id="JBHTIS010000041">
    <property type="protein sequence ID" value="MFD1044362.1"/>
    <property type="molecule type" value="Genomic_DNA"/>
</dbReference>
<comment type="caution">
    <text evidence="1">The sequence shown here is derived from an EMBL/GenBank/DDBJ whole genome shotgun (WGS) entry which is preliminary data.</text>
</comment>
<evidence type="ECO:0000313" key="2">
    <source>
        <dbReference type="Proteomes" id="UP001597045"/>
    </source>
</evidence>
<dbReference type="SUPFAM" id="SSF56731">
    <property type="entry name" value="DNA primase core"/>
    <property type="match status" value="1"/>
</dbReference>
<dbReference type="InterPro" id="IPR034154">
    <property type="entry name" value="TOPRIM_DnaG/twinkle"/>
</dbReference>
<organism evidence="1 2">
    <name type="scientific">Kibdelosporangium lantanae</name>
    <dbReference type="NCBI Taxonomy" id="1497396"/>
    <lineage>
        <taxon>Bacteria</taxon>
        <taxon>Bacillati</taxon>
        <taxon>Actinomycetota</taxon>
        <taxon>Actinomycetes</taxon>
        <taxon>Pseudonocardiales</taxon>
        <taxon>Pseudonocardiaceae</taxon>
        <taxon>Kibdelosporangium</taxon>
    </lineage>
</organism>
<dbReference type="Gene3D" id="3.40.1360.10">
    <property type="match status" value="1"/>
</dbReference>
<reference evidence="2" key="1">
    <citation type="journal article" date="2019" name="Int. J. Syst. Evol. Microbiol.">
        <title>The Global Catalogue of Microorganisms (GCM) 10K type strain sequencing project: providing services to taxonomists for standard genome sequencing and annotation.</title>
        <authorList>
            <consortium name="The Broad Institute Genomics Platform"/>
            <consortium name="The Broad Institute Genome Sequencing Center for Infectious Disease"/>
            <person name="Wu L."/>
            <person name="Ma J."/>
        </authorList>
    </citation>
    <scope>NUCLEOTIDE SEQUENCE [LARGE SCALE GENOMIC DNA]</scope>
    <source>
        <strain evidence="2">JCM 31486</strain>
    </source>
</reference>
<dbReference type="Proteomes" id="UP001597045">
    <property type="component" value="Unassembled WGS sequence"/>
</dbReference>
<sequence>MARQSPARKRLLVEATKRYYQALPGSPAEEHLASRGLLGQSVAAETDRYRLGYVADPLPGHEPYRGMLAIPYLRATLDGQWSVATIRFRCLRPNCEHADHGKYMSLPGDPPRLYNTLAIVNNDDPIGITEGEFDAQTASLCGIPTTGVPGADAWRPHFRDAFAGFERVWVMYDGDKAGRMFATKVLADLPNGVGIPMPDKEDVSSFVAAHGRGALLERIKT</sequence>
<gene>
    <name evidence="1" type="ORF">ACFQ1S_01515</name>
</gene>
<keyword evidence="2" id="KW-1185">Reference proteome</keyword>
<evidence type="ECO:0000313" key="1">
    <source>
        <dbReference type="EMBL" id="MFD1044362.1"/>
    </source>
</evidence>
<proteinExistence type="predicted"/>
<name>A0ABW3M376_9PSEU</name>
<protein>
    <submittedName>
        <fullName evidence="1">Topoisomerase</fullName>
    </submittedName>
</protein>
<accession>A0ABW3M376</accession>
<dbReference type="CDD" id="cd01029">
    <property type="entry name" value="TOPRIM_primases"/>
    <property type="match status" value="1"/>
</dbReference>